<dbReference type="SMART" id="SM00342">
    <property type="entry name" value="HTH_ARAC"/>
    <property type="match status" value="1"/>
</dbReference>
<evidence type="ECO:0000256" key="2">
    <source>
        <dbReference type="ARBA" id="ARBA00023125"/>
    </source>
</evidence>
<dbReference type="InterPro" id="IPR050204">
    <property type="entry name" value="AraC_XylS_family_regulators"/>
</dbReference>
<dbReference type="InterPro" id="IPR018060">
    <property type="entry name" value="HTH_AraC"/>
</dbReference>
<dbReference type="Pfam" id="PF20240">
    <property type="entry name" value="DUF6597"/>
    <property type="match status" value="1"/>
</dbReference>
<dbReference type="RefSeq" id="WP_184392917.1">
    <property type="nucleotide sequence ID" value="NZ_BAAAJD010000138.1"/>
</dbReference>
<evidence type="ECO:0000313" key="5">
    <source>
        <dbReference type="EMBL" id="MBB5433296.1"/>
    </source>
</evidence>
<dbReference type="AlphaFoldDB" id="A0A7W8QPN2"/>
<proteinExistence type="predicted"/>
<keyword evidence="2 5" id="KW-0238">DNA-binding</keyword>
<protein>
    <submittedName>
        <fullName evidence="5">AraC-like DNA-binding protein</fullName>
    </submittedName>
</protein>
<keyword evidence="3" id="KW-0804">Transcription</keyword>
<evidence type="ECO:0000259" key="4">
    <source>
        <dbReference type="PROSITE" id="PS01124"/>
    </source>
</evidence>
<evidence type="ECO:0000313" key="6">
    <source>
        <dbReference type="Proteomes" id="UP000572635"/>
    </source>
</evidence>
<dbReference type="PANTHER" id="PTHR46796:SF15">
    <property type="entry name" value="BLL1074 PROTEIN"/>
    <property type="match status" value="1"/>
</dbReference>
<dbReference type="GO" id="GO:0043565">
    <property type="term" value="F:sequence-specific DNA binding"/>
    <property type="evidence" value="ECO:0007669"/>
    <property type="project" value="InterPro"/>
</dbReference>
<dbReference type="PROSITE" id="PS01124">
    <property type="entry name" value="HTH_ARAC_FAMILY_2"/>
    <property type="match status" value="1"/>
</dbReference>
<evidence type="ECO:0000256" key="1">
    <source>
        <dbReference type="ARBA" id="ARBA00023015"/>
    </source>
</evidence>
<accession>A0A7W8QPN2</accession>
<evidence type="ECO:0000256" key="3">
    <source>
        <dbReference type="ARBA" id="ARBA00023163"/>
    </source>
</evidence>
<organism evidence="5 6">
    <name type="scientific">Nocardiopsis composta</name>
    <dbReference type="NCBI Taxonomy" id="157465"/>
    <lineage>
        <taxon>Bacteria</taxon>
        <taxon>Bacillati</taxon>
        <taxon>Actinomycetota</taxon>
        <taxon>Actinomycetes</taxon>
        <taxon>Streptosporangiales</taxon>
        <taxon>Nocardiopsidaceae</taxon>
        <taxon>Nocardiopsis</taxon>
    </lineage>
</organism>
<comment type="caution">
    <text evidence="5">The sequence shown here is derived from an EMBL/GenBank/DDBJ whole genome shotgun (WGS) entry which is preliminary data.</text>
</comment>
<dbReference type="PANTHER" id="PTHR46796">
    <property type="entry name" value="HTH-TYPE TRANSCRIPTIONAL ACTIVATOR RHAS-RELATED"/>
    <property type="match status" value="1"/>
</dbReference>
<name>A0A7W8QPN2_9ACTN</name>
<sequence>MSWYTPVPVAADLSAELATGWTARAGGAHMLVPDGCVDVLWLSTGRIVVCGPETSGWSFELPAGTEAVGVRFRPGLAAAALGLDTPGALNRRIELADVLGDRTQRILLERMDGAASAGQRLHLLQDRIRERLRTVPPPRPVHGSARTAALVSGMLGDDPASPVAELARAAGLSERQLHRRCVSAFGYGPAVLRRILRLQRFLRMARHPAATTDLSVLAAMAGYTDQPHLNRDCRALAGVSPRVLLGLELSLDLGGATA</sequence>
<keyword evidence="1" id="KW-0805">Transcription regulation</keyword>
<dbReference type="EMBL" id="JACHDB010000001">
    <property type="protein sequence ID" value="MBB5433296.1"/>
    <property type="molecule type" value="Genomic_DNA"/>
</dbReference>
<reference evidence="5 6" key="1">
    <citation type="submission" date="2020-08" db="EMBL/GenBank/DDBJ databases">
        <title>Sequencing the genomes of 1000 actinobacteria strains.</title>
        <authorList>
            <person name="Klenk H.-P."/>
        </authorList>
    </citation>
    <scope>NUCLEOTIDE SEQUENCE [LARGE SCALE GENOMIC DNA]</scope>
    <source>
        <strain evidence="5 6">DSM 44551</strain>
    </source>
</reference>
<dbReference type="Proteomes" id="UP000572635">
    <property type="component" value="Unassembled WGS sequence"/>
</dbReference>
<feature type="domain" description="HTH araC/xylS-type" evidence="4">
    <location>
        <begin position="145"/>
        <end position="247"/>
    </location>
</feature>
<dbReference type="Gene3D" id="1.10.10.60">
    <property type="entry name" value="Homeodomain-like"/>
    <property type="match status" value="1"/>
</dbReference>
<keyword evidence="6" id="KW-1185">Reference proteome</keyword>
<dbReference type="InterPro" id="IPR046532">
    <property type="entry name" value="DUF6597"/>
</dbReference>
<gene>
    <name evidence="5" type="ORF">HDA36_003380</name>
</gene>
<dbReference type="Pfam" id="PF12833">
    <property type="entry name" value="HTH_18"/>
    <property type="match status" value="1"/>
</dbReference>
<dbReference type="GO" id="GO:0003700">
    <property type="term" value="F:DNA-binding transcription factor activity"/>
    <property type="evidence" value="ECO:0007669"/>
    <property type="project" value="InterPro"/>
</dbReference>